<evidence type="ECO:0000256" key="1">
    <source>
        <dbReference type="ARBA" id="ARBA00004571"/>
    </source>
</evidence>
<evidence type="ECO:0000256" key="6">
    <source>
        <dbReference type="ARBA" id="ARBA00023136"/>
    </source>
</evidence>
<comment type="caution">
    <text evidence="12">The sequence shown here is derived from an EMBL/GenBank/DDBJ whole genome shotgun (WGS) entry which is preliminary data.</text>
</comment>
<evidence type="ECO:0000259" key="10">
    <source>
        <dbReference type="Pfam" id="PF00593"/>
    </source>
</evidence>
<dbReference type="InterPro" id="IPR037066">
    <property type="entry name" value="Plug_dom_sf"/>
</dbReference>
<dbReference type="PROSITE" id="PS52016">
    <property type="entry name" value="TONB_DEPENDENT_REC_3"/>
    <property type="match status" value="1"/>
</dbReference>
<dbReference type="Proteomes" id="UP000240971">
    <property type="component" value="Unassembled WGS sequence"/>
</dbReference>
<dbReference type="AlphaFoldDB" id="A0A2P8HJZ0"/>
<name>A0A2P8HJZ0_CHINA</name>
<dbReference type="InterPro" id="IPR039426">
    <property type="entry name" value="TonB-dep_rcpt-like"/>
</dbReference>
<reference evidence="12 13" key="1">
    <citation type="submission" date="2018-03" db="EMBL/GenBank/DDBJ databases">
        <title>Genomic Encyclopedia of Archaeal and Bacterial Type Strains, Phase II (KMG-II): from individual species to whole genera.</title>
        <authorList>
            <person name="Goeker M."/>
        </authorList>
    </citation>
    <scope>NUCLEOTIDE SEQUENCE [LARGE SCALE GENOMIC DNA]</scope>
    <source>
        <strain evidence="12 13">DSM 24859</strain>
    </source>
</reference>
<keyword evidence="7 8" id="KW-0998">Cell outer membrane</keyword>
<evidence type="ECO:0000256" key="5">
    <source>
        <dbReference type="ARBA" id="ARBA00023077"/>
    </source>
</evidence>
<evidence type="ECO:0000313" key="13">
    <source>
        <dbReference type="Proteomes" id="UP000240971"/>
    </source>
</evidence>
<feature type="domain" description="TonB-dependent receptor plug" evidence="11">
    <location>
        <begin position="128"/>
        <end position="252"/>
    </location>
</feature>
<keyword evidence="13" id="KW-1185">Reference proteome</keyword>
<evidence type="ECO:0000313" key="12">
    <source>
        <dbReference type="EMBL" id="PSL46536.1"/>
    </source>
</evidence>
<dbReference type="InterPro" id="IPR008969">
    <property type="entry name" value="CarboxyPept-like_regulatory"/>
</dbReference>
<dbReference type="NCBIfam" id="TIGR04057">
    <property type="entry name" value="SusC_RagA_signa"/>
    <property type="match status" value="1"/>
</dbReference>
<comment type="similarity">
    <text evidence="8 9">Belongs to the TonB-dependent receptor family.</text>
</comment>
<dbReference type="Pfam" id="PF00593">
    <property type="entry name" value="TonB_dep_Rec_b-barrel"/>
    <property type="match status" value="1"/>
</dbReference>
<keyword evidence="6 8" id="KW-0472">Membrane</keyword>
<dbReference type="Gene3D" id="2.170.130.10">
    <property type="entry name" value="TonB-dependent receptor, plug domain"/>
    <property type="match status" value="1"/>
</dbReference>
<dbReference type="InterPro" id="IPR023996">
    <property type="entry name" value="TonB-dep_OMP_SusC/RagA"/>
</dbReference>
<keyword evidence="5 9" id="KW-0798">TonB box</keyword>
<keyword evidence="3 8" id="KW-1134">Transmembrane beta strand</keyword>
<keyword evidence="4 8" id="KW-0812">Transmembrane</keyword>
<dbReference type="InterPro" id="IPR036942">
    <property type="entry name" value="Beta-barrel_TonB_sf"/>
</dbReference>
<dbReference type="Gene3D" id="2.60.40.1120">
    <property type="entry name" value="Carboxypeptidase-like, regulatory domain"/>
    <property type="match status" value="1"/>
</dbReference>
<protein>
    <submittedName>
        <fullName evidence="12">TonB-linked SusC/RagA family outer membrane protein</fullName>
    </submittedName>
</protein>
<gene>
    <name evidence="12" type="ORF">CLV51_103517</name>
</gene>
<accession>A0A2P8HJZ0</accession>
<dbReference type="EMBL" id="PYAW01000003">
    <property type="protein sequence ID" value="PSL46536.1"/>
    <property type="molecule type" value="Genomic_DNA"/>
</dbReference>
<dbReference type="Pfam" id="PF13715">
    <property type="entry name" value="CarbopepD_reg_2"/>
    <property type="match status" value="1"/>
</dbReference>
<dbReference type="InterPro" id="IPR023997">
    <property type="entry name" value="TonB-dep_OMP_SusC/RagA_CS"/>
</dbReference>
<evidence type="ECO:0000256" key="9">
    <source>
        <dbReference type="RuleBase" id="RU003357"/>
    </source>
</evidence>
<dbReference type="Gene3D" id="2.40.170.20">
    <property type="entry name" value="TonB-dependent receptor, beta-barrel domain"/>
    <property type="match status" value="1"/>
</dbReference>
<evidence type="ECO:0000256" key="7">
    <source>
        <dbReference type="ARBA" id="ARBA00023237"/>
    </source>
</evidence>
<proteinExistence type="inferred from homology"/>
<comment type="subcellular location">
    <subcellularLocation>
        <location evidence="1 8">Cell outer membrane</location>
        <topology evidence="1 8">Multi-pass membrane protein</topology>
    </subcellularLocation>
</comment>
<evidence type="ECO:0000256" key="3">
    <source>
        <dbReference type="ARBA" id="ARBA00022452"/>
    </source>
</evidence>
<dbReference type="Pfam" id="PF07715">
    <property type="entry name" value="Plug"/>
    <property type="match status" value="1"/>
</dbReference>
<organism evidence="12 13">
    <name type="scientific">Chitinophaga niastensis</name>
    <dbReference type="NCBI Taxonomy" id="536980"/>
    <lineage>
        <taxon>Bacteria</taxon>
        <taxon>Pseudomonadati</taxon>
        <taxon>Bacteroidota</taxon>
        <taxon>Chitinophagia</taxon>
        <taxon>Chitinophagales</taxon>
        <taxon>Chitinophagaceae</taxon>
        <taxon>Chitinophaga</taxon>
    </lineage>
</organism>
<feature type="domain" description="TonB-dependent receptor-like beta-barrel" evidence="10">
    <location>
        <begin position="426"/>
        <end position="982"/>
    </location>
</feature>
<evidence type="ECO:0000256" key="8">
    <source>
        <dbReference type="PROSITE-ProRule" id="PRU01360"/>
    </source>
</evidence>
<dbReference type="SUPFAM" id="SSF56935">
    <property type="entry name" value="Porins"/>
    <property type="match status" value="1"/>
</dbReference>
<dbReference type="InterPro" id="IPR000531">
    <property type="entry name" value="Beta-barrel_TonB"/>
</dbReference>
<keyword evidence="2 8" id="KW-0813">Transport</keyword>
<dbReference type="NCBIfam" id="TIGR04056">
    <property type="entry name" value="OMP_RagA_SusC"/>
    <property type="match status" value="1"/>
</dbReference>
<evidence type="ECO:0000256" key="2">
    <source>
        <dbReference type="ARBA" id="ARBA00022448"/>
    </source>
</evidence>
<evidence type="ECO:0000259" key="11">
    <source>
        <dbReference type="Pfam" id="PF07715"/>
    </source>
</evidence>
<dbReference type="GO" id="GO:0009279">
    <property type="term" value="C:cell outer membrane"/>
    <property type="evidence" value="ECO:0007669"/>
    <property type="project" value="UniProtKB-SubCell"/>
</dbReference>
<evidence type="ECO:0000256" key="4">
    <source>
        <dbReference type="ARBA" id="ARBA00022692"/>
    </source>
</evidence>
<dbReference type="InterPro" id="IPR012910">
    <property type="entry name" value="Plug_dom"/>
</dbReference>
<sequence length="1036" mass="112505">MLLPAIITTTIMTLMKKQIVVAIWLLLAVAFAYAQSPSLSGKVTDKDGAPVPGASVHLKGTNIGTAALANGGFTIAAKDGDILLVTALGFNTAEIKVGHELSLHISLVENSKQINEVIVTALGIKRDKRMLTYSVQEVKGVTLVDAKQDNLVNSMAGKISGVQITNSSGIPGSSARIVVRGTTSLVGDNQALFVVDGVPMDNSEAGNPNRPEYSGGTVNRASDIDPNIIESISVLKGAAATALYGSAAARGVVMITTKNGAGTGNQGKPNVSFSSSYSFLKPILPEFQDKYAQGSGGFYVDGNNGGKSSSSWGPLLDTLKVNGAPVPKHNQAKEFFKTGHTSDNNINVSGFSDKSNYLVSYSYLKTNGTVPQTDYSRHSLFVKYGVNVLKNLQLNTQFNYIQTDNHRYLEGNNFANALWTVYGAPISWDPHPNVNDDGSQRVYRNARNNPYWILDNTGLQDKANRIIPVVSLSYSPLSWLTITERLGADMYVTTTDYHEAPGTIGWGSNGATPIIGQVYKRDIKYQQFNNDLMIEAKKDFNKDWFGDLLIGSNILSNYSDNSFVQGVGLSVDKLYNIGNASQVTSSYGYYRKRKAALYAQANLEYKRMLTLALTGRYEGSSVLSQDKQFYPYGSVSAGFIFTEALNMADNPIMNFGKIRVSYSAVGNDNVGPYALSNSFYQAGVGNITFPFRGQNGYALTNTYGFPLKNETLEEFEIGLETKFFRNRASLEVSYFNKKSGNLLTPGSPISAATGFTGASLNAGAMRNKGIELTLGVTPVKTRNLTWNIGVNYTKIDNRVLNLANGIDYIQLAGFTDPGIFAYANQPYGVIYGNHYIRNEQHQLILTENGYPTRSNDFGPIGNSTPKWMGGITNNINYKGISFSFVLDHKHGGDVINLDNSSLYYYGTAKGTENRGISVVLPGVVEKTNAPNKTAITLNETYYKSYYSNVDENSVEDGSYLKLRQVSLGYNLAATLLKHTAFKTFVLTVTGTNFILHKNYTGSDPEVSLNGSGNGQGFSNFPVPSNKSIIVGLKVMF</sequence>
<dbReference type="SUPFAM" id="SSF49464">
    <property type="entry name" value="Carboxypeptidase regulatory domain-like"/>
    <property type="match status" value="1"/>
</dbReference>